<dbReference type="Proteomes" id="UP000703269">
    <property type="component" value="Unassembled WGS sequence"/>
</dbReference>
<comment type="caution">
    <text evidence="1">The sequence shown here is derived from an EMBL/GenBank/DDBJ whole genome shotgun (WGS) entry which is preliminary data.</text>
</comment>
<keyword evidence="2" id="KW-1185">Reference proteome</keyword>
<proteinExistence type="predicted"/>
<gene>
    <name evidence="1" type="ORF">PsYK624_030270</name>
</gene>
<dbReference type="AlphaFoldDB" id="A0A9P3G3H2"/>
<protein>
    <submittedName>
        <fullName evidence="1">Uncharacterized protein</fullName>
    </submittedName>
</protein>
<name>A0A9P3G3H2_9APHY</name>
<evidence type="ECO:0000313" key="1">
    <source>
        <dbReference type="EMBL" id="GJE86944.1"/>
    </source>
</evidence>
<organism evidence="1 2">
    <name type="scientific">Phanerochaete sordida</name>
    <dbReference type="NCBI Taxonomy" id="48140"/>
    <lineage>
        <taxon>Eukaryota</taxon>
        <taxon>Fungi</taxon>
        <taxon>Dikarya</taxon>
        <taxon>Basidiomycota</taxon>
        <taxon>Agaricomycotina</taxon>
        <taxon>Agaricomycetes</taxon>
        <taxon>Polyporales</taxon>
        <taxon>Phanerochaetaceae</taxon>
        <taxon>Phanerochaete</taxon>
    </lineage>
</organism>
<sequence>MTPRWPVFYTRQASASLDTRVRIGNRSSPFAPRRDSLRRRQSVACGVETTPCRPADMTSTMAWVPLADSRPDSLRATGLHGPAPCVRVA</sequence>
<evidence type="ECO:0000313" key="2">
    <source>
        <dbReference type="Proteomes" id="UP000703269"/>
    </source>
</evidence>
<accession>A0A9P3G3H2</accession>
<dbReference type="EMBL" id="BPQB01000005">
    <property type="protein sequence ID" value="GJE86944.1"/>
    <property type="molecule type" value="Genomic_DNA"/>
</dbReference>
<reference evidence="1 2" key="1">
    <citation type="submission" date="2021-08" db="EMBL/GenBank/DDBJ databases">
        <title>Draft Genome Sequence of Phanerochaete sordida strain YK-624.</title>
        <authorList>
            <person name="Mori T."/>
            <person name="Dohra H."/>
            <person name="Suzuki T."/>
            <person name="Kawagishi H."/>
            <person name="Hirai H."/>
        </authorList>
    </citation>
    <scope>NUCLEOTIDE SEQUENCE [LARGE SCALE GENOMIC DNA]</scope>
    <source>
        <strain evidence="1 2">YK-624</strain>
    </source>
</reference>